<evidence type="ECO:0000256" key="5">
    <source>
        <dbReference type="ARBA" id="ARBA00022970"/>
    </source>
</evidence>
<keyword evidence="7 9" id="KW-0472">Membrane</keyword>
<feature type="domain" description="Amino acid transporter transmembrane" evidence="10">
    <location>
        <begin position="187"/>
        <end position="585"/>
    </location>
</feature>
<feature type="transmembrane region" description="Helical" evidence="9">
    <location>
        <begin position="205"/>
        <end position="223"/>
    </location>
</feature>
<evidence type="ECO:0000256" key="3">
    <source>
        <dbReference type="ARBA" id="ARBA00022448"/>
    </source>
</evidence>
<feature type="transmembrane region" description="Helical" evidence="9">
    <location>
        <begin position="395"/>
        <end position="418"/>
    </location>
</feature>
<dbReference type="PANTHER" id="PTHR22950">
    <property type="entry name" value="AMINO ACID TRANSPORTER"/>
    <property type="match status" value="1"/>
</dbReference>
<keyword evidence="5" id="KW-0029">Amino-acid transport</keyword>
<dbReference type="Pfam" id="PF01490">
    <property type="entry name" value="Aa_trans"/>
    <property type="match status" value="1"/>
</dbReference>
<keyword evidence="12" id="KW-1185">Reference proteome</keyword>
<dbReference type="AlphaFoldDB" id="A0A1C7MS16"/>
<feature type="transmembrane region" description="Helical" evidence="9">
    <location>
        <begin position="295"/>
        <end position="314"/>
    </location>
</feature>
<keyword evidence="4 9" id="KW-0812">Transmembrane</keyword>
<accession>A0A1C7MS16</accession>
<comment type="caution">
    <text evidence="11">The sequence shown here is derived from an EMBL/GenBank/DDBJ whole genome shotgun (WGS) entry which is preliminary data.</text>
</comment>
<feature type="transmembrane region" description="Helical" evidence="9">
    <location>
        <begin position="358"/>
        <end position="383"/>
    </location>
</feature>
<feature type="transmembrane region" description="Helical" evidence="9">
    <location>
        <begin position="564"/>
        <end position="585"/>
    </location>
</feature>
<dbReference type="InterPro" id="IPR013057">
    <property type="entry name" value="AA_transpt_TM"/>
</dbReference>
<comment type="similarity">
    <text evidence="2">Belongs to the amino acid/polyamine transporter 2 family.</text>
</comment>
<protein>
    <submittedName>
        <fullName evidence="11">Vacuolar amino acid transporter 1</fullName>
    </submittedName>
</protein>
<dbReference type="Proteomes" id="UP000092993">
    <property type="component" value="Unassembled WGS sequence"/>
</dbReference>
<evidence type="ECO:0000256" key="1">
    <source>
        <dbReference type="ARBA" id="ARBA00004141"/>
    </source>
</evidence>
<dbReference type="OrthoDB" id="655540at2759"/>
<sequence length="588" mass="63373">MSSLPAAFVAGSYQSASSVIYAIESYRHNLDFETESANEEEAELGVELDRGPQYEYDDHIIHWDEEIAPGPSSGTSTGARQFILPVSTHREGFPTSARPLSRTFTPKASERTPLIRKATSVLGHQTRLSEDTDAAAILNIPRPERYREGSPRSAVSPPLVQAVKPQKSHTSERVHSGKQYDNCFILLNAIAVLFGIGMLSEPLAFSYAGWIGGTILIILYGWITCHTAKILAHIVLEDPDIRSYSDIGRKVFGPRSTVLISTIFCLELFTVSVALVTLFADSLCAVMPAYSADTYKLAGLIFLIPAVMLPLSVLSYTSVLGIFSMMLIIGVILFDGFAKPDSPGSLWSPADTSLGVDNLVQLGISFGLFMAGFAGHAAIPTLARDMIDPSQFDRMIDWAFGIATGIYAVLGVAGYIMFGNSVSDEFSRDLMKYSTYPVLNKVALWGLVLTPLSKYALATRPLSITIEIILGIETSGHASPDDHTFMATPDGVVQHKDHLNLKKVLRALERTVLTILSVLVSILVPDFGSVMAVLGACFSFLLCVIGPLAAKIALAGKCSLWDGVLLGVAVAMAVWGTVSAVWSTISVA</sequence>
<evidence type="ECO:0000256" key="6">
    <source>
        <dbReference type="ARBA" id="ARBA00022989"/>
    </source>
</evidence>
<feature type="transmembrane region" description="Helical" evidence="9">
    <location>
        <begin position="183"/>
        <end position="199"/>
    </location>
</feature>
<evidence type="ECO:0000259" key="10">
    <source>
        <dbReference type="Pfam" id="PF01490"/>
    </source>
</evidence>
<evidence type="ECO:0000313" key="11">
    <source>
        <dbReference type="EMBL" id="OBZ79209.1"/>
    </source>
</evidence>
<feature type="transmembrane region" description="Helical" evidence="9">
    <location>
        <begin position="530"/>
        <end position="552"/>
    </location>
</feature>
<dbReference type="GO" id="GO:0015179">
    <property type="term" value="F:L-amino acid transmembrane transporter activity"/>
    <property type="evidence" value="ECO:0007669"/>
    <property type="project" value="TreeGrafter"/>
</dbReference>
<evidence type="ECO:0000313" key="12">
    <source>
        <dbReference type="Proteomes" id="UP000092993"/>
    </source>
</evidence>
<comment type="subcellular location">
    <subcellularLocation>
        <location evidence="1">Membrane</location>
        <topology evidence="1">Multi-pass membrane protein</topology>
    </subcellularLocation>
</comment>
<dbReference type="STRING" id="5627.A0A1C7MS16"/>
<evidence type="ECO:0000256" key="8">
    <source>
        <dbReference type="SAM" id="MobiDB-lite"/>
    </source>
</evidence>
<feature type="transmembrane region" description="Helical" evidence="9">
    <location>
        <begin position="258"/>
        <end position="280"/>
    </location>
</feature>
<evidence type="ECO:0000256" key="7">
    <source>
        <dbReference type="ARBA" id="ARBA00023136"/>
    </source>
</evidence>
<proteinExistence type="inferred from homology"/>
<dbReference type="EMBL" id="LUGG01000001">
    <property type="protein sequence ID" value="OBZ79209.1"/>
    <property type="molecule type" value="Genomic_DNA"/>
</dbReference>
<keyword evidence="6 9" id="KW-1133">Transmembrane helix</keyword>
<feature type="region of interest" description="Disordered" evidence="8">
    <location>
        <begin position="146"/>
        <end position="172"/>
    </location>
</feature>
<reference evidence="11 12" key="1">
    <citation type="submission" date="2016-03" db="EMBL/GenBank/DDBJ databases">
        <title>Whole genome sequencing of Grifola frondosa 9006-11.</title>
        <authorList>
            <person name="Min B."/>
            <person name="Park H."/>
            <person name="Kim J.-G."/>
            <person name="Cho H."/>
            <person name="Oh Y.-L."/>
            <person name="Kong W.-S."/>
            <person name="Choi I.-G."/>
        </authorList>
    </citation>
    <scope>NUCLEOTIDE SEQUENCE [LARGE SCALE GENOMIC DNA]</scope>
    <source>
        <strain evidence="11 12">9006-11</strain>
    </source>
</reference>
<organism evidence="11 12">
    <name type="scientific">Grifola frondosa</name>
    <name type="common">Maitake</name>
    <name type="synonym">Polyporus frondosus</name>
    <dbReference type="NCBI Taxonomy" id="5627"/>
    <lineage>
        <taxon>Eukaryota</taxon>
        <taxon>Fungi</taxon>
        <taxon>Dikarya</taxon>
        <taxon>Basidiomycota</taxon>
        <taxon>Agaricomycotina</taxon>
        <taxon>Agaricomycetes</taxon>
        <taxon>Polyporales</taxon>
        <taxon>Grifolaceae</taxon>
        <taxon>Grifola</taxon>
    </lineage>
</organism>
<evidence type="ECO:0000256" key="4">
    <source>
        <dbReference type="ARBA" id="ARBA00022692"/>
    </source>
</evidence>
<gene>
    <name evidence="11" type="primary">AVT1</name>
    <name evidence="11" type="ORF">A0H81_00712</name>
</gene>
<evidence type="ECO:0000256" key="2">
    <source>
        <dbReference type="ARBA" id="ARBA00008066"/>
    </source>
</evidence>
<evidence type="ECO:0000256" key="9">
    <source>
        <dbReference type="SAM" id="Phobius"/>
    </source>
</evidence>
<name>A0A1C7MS16_GRIFR</name>
<keyword evidence="3" id="KW-0813">Transport</keyword>
<dbReference type="GO" id="GO:0005774">
    <property type="term" value="C:vacuolar membrane"/>
    <property type="evidence" value="ECO:0007669"/>
    <property type="project" value="TreeGrafter"/>
</dbReference>
<dbReference type="PANTHER" id="PTHR22950:SF692">
    <property type="entry name" value="TRANSMEMBRANE AMINO ACID TRANSPORTER FAMILY PROTEIN"/>
    <property type="match status" value="1"/>
</dbReference>
<feature type="transmembrane region" description="Helical" evidence="9">
    <location>
        <begin position="319"/>
        <end position="338"/>
    </location>
</feature>
<dbReference type="OMA" id="MKWTHIA"/>